<proteinExistence type="predicted"/>
<evidence type="ECO:0000313" key="2">
    <source>
        <dbReference type="EMBL" id="OAA67014.1"/>
    </source>
</evidence>
<evidence type="ECO:0000256" key="1">
    <source>
        <dbReference type="SAM" id="MobiDB-lite"/>
    </source>
</evidence>
<feature type="compositionally biased region" description="Polar residues" evidence="1">
    <location>
        <begin position="381"/>
        <end position="394"/>
    </location>
</feature>
<feature type="compositionally biased region" description="Low complexity" evidence="1">
    <location>
        <begin position="480"/>
        <end position="492"/>
    </location>
</feature>
<dbReference type="EMBL" id="AZHD01000002">
    <property type="protein sequence ID" value="OAA67014.1"/>
    <property type="molecule type" value="Genomic_DNA"/>
</dbReference>
<name>A0A167Z2W4_9HYPO</name>
<sequence length="632" mass="68673">MRRHHQAVEKVTAAVFAMALDGLDLRDPATVEPLCNGSAPLPELPVEHSRTGSFQRFRYLGRPWTIKTSDKDPGLFKQATPAGEAQAAQVAQVPGADTPARTTGIVTTVRRLRTGRLNHDDIERFLQHLAMGHRATLCQAVIPLAELSNAARWKQTPHAQSSGIVFNVVPVDDGDGNWFVTIVYHGGDANYAITFDVLDRIHDDSFSRICSQYLSRGIGMTHFHVLNLPRPRDVDADDSTVYPLGYVKQFLRDSDCALNAVLCGRTDYVWTVNPAQLRGEALCLLAPAVYQAQKAAAHYTTTLPITSDDSRHPPRLDNLFSAMSDVKSRLAVLQFRLDVLHDMYPGDYDALVQQLPLAITEPFNDLGRIARQAILWPAGQPSSVSREATISSTDPPELLEFSESRKRPATKSSSGYETLGAQDMDAMRRLHSTSSTQLSSAGRAKKQCLEDTAGLPRPGASPQHGHAEPSHGAQALHSRPSSPSTAQPQPSTYASVQVTNPPPRPQPSWTIDISATDFAADPAKEHRYLSYKSPYCRGSLVVYEDAIPLLRRRETGWLHDVLAHGSATSSAVTYPAELCALSKCIDVGQKQVAAGEEFLPESGCIGKTYSCGRRMSGGAPCLATTHAGGSSA</sequence>
<dbReference type="AlphaFoldDB" id="A0A167Z2W4"/>
<dbReference type="Proteomes" id="UP000076874">
    <property type="component" value="Unassembled WGS sequence"/>
</dbReference>
<protein>
    <submittedName>
        <fullName evidence="2">Uncharacterized protein</fullName>
    </submittedName>
</protein>
<reference evidence="2 3" key="1">
    <citation type="journal article" date="2016" name="Genome Biol. Evol.">
        <title>Divergent and convergent evolution of fungal pathogenicity.</title>
        <authorList>
            <person name="Shang Y."/>
            <person name="Xiao G."/>
            <person name="Zheng P."/>
            <person name="Cen K."/>
            <person name="Zhan S."/>
            <person name="Wang C."/>
        </authorList>
    </citation>
    <scope>NUCLEOTIDE SEQUENCE [LARGE SCALE GENOMIC DNA]</scope>
    <source>
        <strain evidence="2 3">RCEF 264</strain>
    </source>
</reference>
<keyword evidence="3" id="KW-1185">Reference proteome</keyword>
<gene>
    <name evidence="2" type="ORF">SPI_01590</name>
</gene>
<accession>A0A167Z2W4</accession>
<organism evidence="2 3">
    <name type="scientific">Niveomyces insectorum RCEF 264</name>
    <dbReference type="NCBI Taxonomy" id="1081102"/>
    <lineage>
        <taxon>Eukaryota</taxon>
        <taxon>Fungi</taxon>
        <taxon>Dikarya</taxon>
        <taxon>Ascomycota</taxon>
        <taxon>Pezizomycotina</taxon>
        <taxon>Sordariomycetes</taxon>
        <taxon>Hypocreomycetidae</taxon>
        <taxon>Hypocreales</taxon>
        <taxon>Cordycipitaceae</taxon>
        <taxon>Niveomyces</taxon>
    </lineage>
</organism>
<feature type="region of interest" description="Disordered" evidence="1">
    <location>
        <begin position="452"/>
        <end position="510"/>
    </location>
</feature>
<comment type="caution">
    <text evidence="2">The sequence shown here is derived from an EMBL/GenBank/DDBJ whole genome shotgun (WGS) entry which is preliminary data.</text>
</comment>
<evidence type="ECO:0000313" key="3">
    <source>
        <dbReference type="Proteomes" id="UP000076874"/>
    </source>
</evidence>
<feature type="region of interest" description="Disordered" evidence="1">
    <location>
        <begin position="381"/>
        <end position="418"/>
    </location>
</feature>